<dbReference type="GO" id="GO:0006260">
    <property type="term" value="P:DNA replication"/>
    <property type="evidence" value="ECO:0007669"/>
    <property type="project" value="UniProtKB-KW"/>
</dbReference>
<proteinExistence type="inferred from homology"/>
<dbReference type="SMART" id="SM00382">
    <property type="entry name" value="AAA"/>
    <property type="match status" value="1"/>
</dbReference>
<name>A0ABD1YG76_9MARC</name>
<dbReference type="Pfam" id="PF17872">
    <property type="entry name" value="AAA_lid_10"/>
    <property type="match status" value="1"/>
</dbReference>
<evidence type="ECO:0000256" key="13">
    <source>
        <dbReference type="RuleBase" id="RU365058"/>
    </source>
</evidence>
<evidence type="ECO:0000256" key="6">
    <source>
        <dbReference type="ARBA" id="ARBA00022771"/>
    </source>
</evidence>
<evidence type="ECO:0000256" key="5">
    <source>
        <dbReference type="ARBA" id="ARBA00022741"/>
    </source>
</evidence>
<evidence type="ECO:0000256" key="8">
    <source>
        <dbReference type="ARBA" id="ARBA00022840"/>
    </source>
</evidence>
<dbReference type="EMBL" id="JBHFFA010000004">
    <property type="protein sequence ID" value="KAL2629663.1"/>
    <property type="molecule type" value="Genomic_DNA"/>
</dbReference>
<dbReference type="Pfam" id="PF00004">
    <property type="entry name" value="AAA"/>
    <property type="match status" value="1"/>
</dbReference>
<evidence type="ECO:0000256" key="7">
    <source>
        <dbReference type="ARBA" id="ARBA00022833"/>
    </source>
</evidence>
<evidence type="ECO:0000256" key="3">
    <source>
        <dbReference type="ARBA" id="ARBA00022705"/>
    </source>
</evidence>
<dbReference type="PANTHER" id="PTHR10763">
    <property type="entry name" value="CELL DIVISION CONTROL PROTEIN 6-RELATED"/>
    <property type="match status" value="1"/>
</dbReference>
<dbReference type="PANTHER" id="PTHR10763:SF23">
    <property type="entry name" value="ORIGIN RECOGNITION COMPLEX SUBUNIT 1"/>
    <property type="match status" value="1"/>
</dbReference>
<comment type="caution">
    <text evidence="17">The sequence shown here is derived from an EMBL/GenBank/DDBJ whole genome shotgun (WGS) entry which is preliminary data.</text>
</comment>
<dbReference type="GO" id="GO:0008270">
    <property type="term" value="F:zinc ion binding"/>
    <property type="evidence" value="ECO:0007669"/>
    <property type="project" value="UniProtKB-KW"/>
</dbReference>
<dbReference type="Pfam" id="PF09079">
    <property type="entry name" value="WHD_Cdc6"/>
    <property type="match status" value="1"/>
</dbReference>
<sequence>MRLRFKRSFPLKPRCLLHPPQKNEATSQEMRRENEKAEESGDYVVTCKPEAAVGRRPGRPKKIVSVARGRGRPKRIVSEGSADVVISTNEGSVTRTRGRQKAFSEGTADALTSLDERIVGSSKKGGSTPEPTVVTPRKAGPGKEKSELQDGVKNGSAERKRGRPKKALDEGNGDVGAKTSKGVMRSWKRKLPDRKLAPASLPYLRSRDSLKKPGNVGRKRGAPLVKELQQNGRGKRRKLAGNRFSADGHSKGQAKGGKVISAQNNSKRPYISKVLLDDVEFRVGDDVYVTKEGFACPESEAEVEECQICGKAGESTMIECDKCLGGFHLTCLDPPLEEVPEDDWMCPSCASDSKLPLKLQTKPGKHRSARERLLAGELWAARIEKIWSEGDGNYSFQARWFVIPEETSTGRQKHTGSRELFRSSQSDINEMNSILRHCYVMSPHEYKHSAHEGDDVFYCEYEYNERWCRFKRIDYENYSLAENSEDEVYDPSDESEEEFDAVDRTSRQKKLGKKTSGEKTPKAANKRLSFSGGIEEVGAKNLAERPRKVPKSDFEKARAALTLSAVPPSMPCRDLERAEISTFLKDSVGAGEQCLGHCLYISGVPGTGKTATVREVIRDLESKVDAGYLPAFRFVEINGLRLPSPDHVYTVLHEAFTGQHLGWKKALEYLDQRFSSSKSLKGADARPCVLLVDELDVLVNRNQSVLYNIFEWPSRPHSRLIVIGIANTMDLPERMLPRIASRMGLKRISFSPYSHKQLEEIIASRLEGVRIFDKQAAEFASRKVAAVSGDIRRALELCRRAVEVAEARVSASSTESSNSLTDQVPEETQAIARMVTMADVDAAISQLFEAPPIQMMQRASKLAKILLTAMVCEQRRSSMAETTLEKVAAVCGELCANNGEGIPDLDTLQGVGSKLGASRLLLCEPGARHKTQKLQLNVPCDDVSFALKKDTGLSWLSKYL</sequence>
<dbReference type="InterPro" id="IPR003959">
    <property type="entry name" value="ATPase_AAA_core"/>
</dbReference>
<dbReference type="InterPro" id="IPR019787">
    <property type="entry name" value="Znf_PHD-finger"/>
</dbReference>
<keyword evidence="8 13" id="KW-0067">ATP-binding</keyword>
<dbReference type="InterPro" id="IPR015163">
    <property type="entry name" value="Cdc6_C"/>
</dbReference>
<dbReference type="InterPro" id="IPR019786">
    <property type="entry name" value="Zinc_finger_PHD-type_CS"/>
</dbReference>
<gene>
    <name evidence="17" type="ORF">R1flu_014349</name>
</gene>
<evidence type="ECO:0000256" key="14">
    <source>
        <dbReference type="SAM" id="MobiDB-lite"/>
    </source>
</evidence>
<keyword evidence="4" id="KW-0479">Metal-binding</keyword>
<evidence type="ECO:0000256" key="9">
    <source>
        <dbReference type="ARBA" id="ARBA00022842"/>
    </source>
</evidence>
<dbReference type="Proteomes" id="UP001605036">
    <property type="component" value="Unassembled WGS sequence"/>
</dbReference>
<dbReference type="SUPFAM" id="SSF52540">
    <property type="entry name" value="P-loop containing nucleoside triphosphate hydrolases"/>
    <property type="match status" value="1"/>
</dbReference>
<dbReference type="InterPro" id="IPR041083">
    <property type="entry name" value="AAA_lid_10"/>
</dbReference>
<dbReference type="InterPro" id="IPR013083">
    <property type="entry name" value="Znf_RING/FYVE/PHD"/>
</dbReference>
<dbReference type="Gene3D" id="1.10.8.60">
    <property type="match status" value="1"/>
</dbReference>
<evidence type="ECO:0000256" key="2">
    <source>
        <dbReference type="ARBA" id="ARBA00008398"/>
    </source>
</evidence>
<feature type="compositionally biased region" description="Acidic residues" evidence="14">
    <location>
        <begin position="483"/>
        <end position="500"/>
    </location>
</feature>
<keyword evidence="10 13" id="KW-0238">DNA-binding</keyword>
<dbReference type="GO" id="GO:0003677">
    <property type="term" value="F:DNA binding"/>
    <property type="evidence" value="ECO:0007669"/>
    <property type="project" value="UniProtKB-KW"/>
</dbReference>
<evidence type="ECO:0000259" key="16">
    <source>
        <dbReference type="PROSITE" id="PS51038"/>
    </source>
</evidence>
<feature type="region of interest" description="Disordered" evidence="14">
    <location>
        <begin position="483"/>
        <end position="526"/>
    </location>
</feature>
<dbReference type="CDD" id="cd00009">
    <property type="entry name" value="AAA"/>
    <property type="match status" value="1"/>
</dbReference>
<reference evidence="17 18" key="1">
    <citation type="submission" date="2024-09" db="EMBL/GenBank/DDBJ databases">
        <title>Chromosome-scale assembly of Riccia fluitans.</title>
        <authorList>
            <person name="Paukszto L."/>
            <person name="Sawicki J."/>
            <person name="Karawczyk K."/>
            <person name="Piernik-Szablinska J."/>
            <person name="Szczecinska M."/>
            <person name="Mazdziarz M."/>
        </authorList>
    </citation>
    <scope>NUCLEOTIDE SEQUENCE [LARGE SCALE GENOMIC DNA]</scope>
    <source>
        <strain evidence="17">Rf_01</strain>
        <tissue evidence="17">Aerial parts of the thallus</tissue>
    </source>
</reference>
<feature type="domain" description="BAH" evidence="16">
    <location>
        <begin position="359"/>
        <end position="474"/>
    </location>
</feature>
<keyword evidence="11 13" id="KW-0539">Nucleus</keyword>
<dbReference type="PROSITE" id="PS01359">
    <property type="entry name" value="ZF_PHD_1"/>
    <property type="match status" value="1"/>
</dbReference>
<keyword evidence="3 13" id="KW-0235">DNA replication</keyword>
<keyword evidence="18" id="KW-1185">Reference proteome</keyword>
<keyword evidence="6 12" id="KW-0863">Zinc-finger</keyword>
<dbReference type="InterPro" id="IPR001965">
    <property type="entry name" value="Znf_PHD"/>
</dbReference>
<dbReference type="Pfam" id="PF01426">
    <property type="entry name" value="BAH"/>
    <property type="match status" value="1"/>
</dbReference>
<dbReference type="InterPro" id="IPR001025">
    <property type="entry name" value="BAH_dom"/>
</dbReference>
<evidence type="ECO:0000259" key="15">
    <source>
        <dbReference type="PROSITE" id="PS50016"/>
    </source>
</evidence>
<comment type="similarity">
    <text evidence="2 13">Belongs to the ORC1 family.</text>
</comment>
<organism evidence="17 18">
    <name type="scientific">Riccia fluitans</name>
    <dbReference type="NCBI Taxonomy" id="41844"/>
    <lineage>
        <taxon>Eukaryota</taxon>
        <taxon>Viridiplantae</taxon>
        <taxon>Streptophyta</taxon>
        <taxon>Embryophyta</taxon>
        <taxon>Marchantiophyta</taxon>
        <taxon>Marchantiopsida</taxon>
        <taxon>Marchantiidae</taxon>
        <taxon>Marchantiales</taxon>
        <taxon>Ricciaceae</taxon>
        <taxon>Riccia</taxon>
    </lineage>
</organism>
<dbReference type="InterPro" id="IPR027417">
    <property type="entry name" value="P-loop_NTPase"/>
</dbReference>
<dbReference type="SUPFAM" id="SSF57903">
    <property type="entry name" value="FYVE/PHD zinc finger"/>
    <property type="match status" value="1"/>
</dbReference>
<dbReference type="Gene3D" id="3.40.50.300">
    <property type="entry name" value="P-loop containing nucleotide triphosphate hydrolases"/>
    <property type="match status" value="1"/>
</dbReference>
<feature type="domain" description="PHD-type" evidence="15">
    <location>
        <begin position="303"/>
        <end position="352"/>
    </location>
</feature>
<accession>A0ABD1YG76</accession>
<dbReference type="PROSITE" id="PS50016">
    <property type="entry name" value="ZF_PHD_2"/>
    <property type="match status" value="1"/>
</dbReference>
<comment type="subunit">
    <text evidence="13">Component of the origin recognition complex (ORC) composed of at least ORC1, ORC2, ORC3, ORC4, ORC5 and ORC6. ORC is regulated in a cell-cycle and development dependent manner. It is sequentially assembled at the exit from anaphase of mitosis and disassembled as cells enter S phase. Binds unmodified and methylated histone H3.</text>
</comment>
<keyword evidence="7" id="KW-0862">Zinc</keyword>
<feature type="region of interest" description="Disordered" evidence="14">
    <location>
        <begin position="1"/>
        <end position="42"/>
    </location>
</feature>
<dbReference type="InterPro" id="IPR011011">
    <property type="entry name" value="Znf_FYVE_PHD"/>
</dbReference>
<dbReference type="InterPro" id="IPR017956">
    <property type="entry name" value="AT_hook_DNA-bd_motif"/>
</dbReference>
<keyword evidence="5 13" id="KW-0547">Nucleotide-binding</keyword>
<dbReference type="Pfam" id="PF00628">
    <property type="entry name" value="PHD"/>
    <property type="match status" value="1"/>
</dbReference>
<evidence type="ECO:0000256" key="4">
    <source>
        <dbReference type="ARBA" id="ARBA00022723"/>
    </source>
</evidence>
<evidence type="ECO:0000313" key="18">
    <source>
        <dbReference type="Proteomes" id="UP001605036"/>
    </source>
</evidence>
<protein>
    <recommendedName>
        <fullName evidence="13">Origin recognition complex subunit 1</fullName>
    </recommendedName>
</protein>
<feature type="compositionally biased region" description="Basic and acidic residues" evidence="14">
    <location>
        <begin position="29"/>
        <end position="39"/>
    </location>
</feature>
<dbReference type="GO" id="GO:0005524">
    <property type="term" value="F:ATP binding"/>
    <property type="evidence" value="ECO:0007669"/>
    <property type="project" value="UniProtKB-KW"/>
</dbReference>
<comment type="function">
    <text evidence="13">Component of the origin recognition complex (ORC) that binds origins of replication. DNA-binding is ATP-dependent, however specific DNA sequences that define origins of replication have not been identified so far. ORC is required to assemble the pre-replication complex necessary to initiate DNA replication.</text>
</comment>
<comment type="subcellular location">
    <subcellularLocation>
        <location evidence="1 13">Nucleus</location>
    </subcellularLocation>
</comment>
<dbReference type="AlphaFoldDB" id="A0ABD1YG76"/>
<dbReference type="SMART" id="SM00384">
    <property type="entry name" value="AT_hook"/>
    <property type="match status" value="3"/>
</dbReference>
<evidence type="ECO:0000256" key="11">
    <source>
        <dbReference type="ARBA" id="ARBA00023242"/>
    </source>
</evidence>
<dbReference type="InterPro" id="IPR003593">
    <property type="entry name" value="AAA+_ATPase"/>
</dbReference>
<dbReference type="PROSITE" id="PS51038">
    <property type="entry name" value="BAH"/>
    <property type="match status" value="1"/>
</dbReference>
<keyword evidence="9" id="KW-0460">Magnesium</keyword>
<dbReference type="GO" id="GO:0005634">
    <property type="term" value="C:nucleus"/>
    <property type="evidence" value="ECO:0007669"/>
    <property type="project" value="UniProtKB-SubCell"/>
</dbReference>
<dbReference type="InterPro" id="IPR050311">
    <property type="entry name" value="ORC1/CDC6"/>
</dbReference>
<dbReference type="FunFam" id="3.40.50.300:FF:000199">
    <property type="entry name" value="Origin recognition complex subunit 1"/>
    <property type="match status" value="1"/>
</dbReference>
<dbReference type="SMART" id="SM00439">
    <property type="entry name" value="BAH"/>
    <property type="match status" value="1"/>
</dbReference>
<dbReference type="SMART" id="SM00249">
    <property type="entry name" value="PHD"/>
    <property type="match status" value="1"/>
</dbReference>
<evidence type="ECO:0000256" key="1">
    <source>
        <dbReference type="ARBA" id="ARBA00004123"/>
    </source>
</evidence>
<feature type="compositionally biased region" description="Basic and acidic residues" evidence="14">
    <location>
        <begin position="141"/>
        <end position="150"/>
    </location>
</feature>
<evidence type="ECO:0000313" key="17">
    <source>
        <dbReference type="EMBL" id="KAL2629663.1"/>
    </source>
</evidence>
<dbReference type="Gene3D" id="3.30.40.10">
    <property type="entry name" value="Zinc/RING finger domain, C3HC4 (zinc finger)"/>
    <property type="match status" value="1"/>
</dbReference>
<dbReference type="Gene3D" id="2.30.30.490">
    <property type="match status" value="1"/>
</dbReference>
<evidence type="ECO:0000256" key="12">
    <source>
        <dbReference type="PROSITE-ProRule" id="PRU00146"/>
    </source>
</evidence>
<dbReference type="InterPro" id="IPR043151">
    <property type="entry name" value="BAH_sf"/>
</dbReference>
<evidence type="ECO:0000256" key="10">
    <source>
        <dbReference type="ARBA" id="ARBA00023125"/>
    </source>
</evidence>
<feature type="region of interest" description="Disordered" evidence="14">
    <location>
        <begin position="87"/>
        <end position="259"/>
    </location>
</feature>